<organism evidence="2 3">
    <name type="scientific">Sphingobacterium zeae</name>
    <dbReference type="NCBI Taxonomy" id="1776859"/>
    <lineage>
        <taxon>Bacteria</taxon>
        <taxon>Pseudomonadati</taxon>
        <taxon>Bacteroidota</taxon>
        <taxon>Sphingobacteriia</taxon>
        <taxon>Sphingobacteriales</taxon>
        <taxon>Sphingobacteriaceae</taxon>
        <taxon>Sphingobacterium</taxon>
    </lineage>
</organism>
<evidence type="ECO:0008006" key="4">
    <source>
        <dbReference type="Google" id="ProtNLM"/>
    </source>
</evidence>
<evidence type="ECO:0000256" key="1">
    <source>
        <dbReference type="SAM" id="SignalP"/>
    </source>
</evidence>
<dbReference type="PROSITE" id="PS51257">
    <property type="entry name" value="PROKAR_LIPOPROTEIN"/>
    <property type="match status" value="1"/>
</dbReference>
<evidence type="ECO:0000313" key="3">
    <source>
        <dbReference type="Proteomes" id="UP001244640"/>
    </source>
</evidence>
<dbReference type="Pfam" id="PF13149">
    <property type="entry name" value="Mfa_like_1"/>
    <property type="match status" value="1"/>
</dbReference>
<feature type="signal peptide" evidence="1">
    <location>
        <begin position="1"/>
        <end position="25"/>
    </location>
</feature>
<evidence type="ECO:0000313" key="2">
    <source>
        <dbReference type="EMBL" id="MDQ1148034.1"/>
    </source>
</evidence>
<keyword evidence="1" id="KW-0732">Signal</keyword>
<proteinExistence type="predicted"/>
<dbReference type="EMBL" id="JAUTBA010000001">
    <property type="protein sequence ID" value="MDQ1148034.1"/>
    <property type="molecule type" value="Genomic_DNA"/>
</dbReference>
<comment type="caution">
    <text evidence="2">The sequence shown here is derived from an EMBL/GenBank/DDBJ whole genome shotgun (WGS) entry which is preliminary data.</text>
</comment>
<accession>A0ABU0TZA9</accession>
<feature type="chain" id="PRO_5045449629" description="Fimbrillin family protein" evidence="1">
    <location>
        <begin position="26"/>
        <end position="650"/>
    </location>
</feature>
<protein>
    <recommendedName>
        <fullName evidence="4">Fimbrillin family protein</fullName>
    </recommendedName>
</protein>
<gene>
    <name evidence="2" type="ORF">QE382_000018</name>
</gene>
<dbReference type="Proteomes" id="UP001244640">
    <property type="component" value="Unassembled WGS sequence"/>
</dbReference>
<keyword evidence="3" id="KW-1185">Reference proteome</keyword>
<name>A0ABU0TZA9_9SPHI</name>
<reference evidence="2 3" key="1">
    <citation type="submission" date="2023-07" db="EMBL/GenBank/DDBJ databases">
        <title>Functional and genomic diversity of the sorghum phyllosphere microbiome.</title>
        <authorList>
            <person name="Shade A."/>
        </authorList>
    </citation>
    <scope>NUCLEOTIDE SEQUENCE [LARGE SCALE GENOMIC DNA]</scope>
    <source>
        <strain evidence="2 3">SORGH_AS_0892</strain>
    </source>
</reference>
<dbReference type="InterPro" id="IPR025049">
    <property type="entry name" value="Mfa-like_1"/>
</dbReference>
<sequence>MRFHLTKRAHWVVAMAMLAIPGTLITSCSKDNKTENVDNKTNVLTVAVGGIKTSGNDGAVKVGSAKPSTTTSKIHSFSDVDMVVSTDHNLPTITNDGIAVKRSGGLAADVAPGVTEDMVSGTKYVVYIYSGTTLITAKQLVAGTAGTIEGLNPATSYTWIALSYNTSDNDQPALTPTNGSIALAQNKDVLYASGTVNLATNSNINIQFSHKFSRIGIELNTKGVFGNITGNPTVNVTGLNLATGSIALLDGTVTAGASFTPTLTYANFTNIDPAFNDAKIAYVYTASTAAQNAINVQVQNLNISHVDGSLARTYFATASNFPFAVTPQLGNSHRLLLNVVESPLITNFGGRTVKWARSNLFYRGNNGNGRNYAFYANNQLTARANGYFAFGSIVPGQFATTTTNNGDPCALVYPAGLWKQPAKADFANMVRGDIEVNQLTGALGGLGQVVDATGVTGLANIITNLLTNATSLLVNTAAPNSALAPSTPFNYGQYTLASGANGAPTSGSNAFGDVNSASNRLRFYYNGEISNVNILPLLGNGGLANIGLNDLSVDIANFQVANLNLPLLSSYGRATTLWTNEQGANIVGLVGAGTWGYYGNAGRSLTLVPLSLGTRFHMANNTGQLLNGVSALGANVLSTSFKNVRCVRVN</sequence>
<dbReference type="RefSeq" id="WP_307184179.1">
    <property type="nucleotide sequence ID" value="NZ_JAUTBA010000001.1"/>
</dbReference>